<dbReference type="SMART" id="SM00100">
    <property type="entry name" value="cNMP"/>
    <property type="match status" value="1"/>
</dbReference>
<gene>
    <name evidence="8" type="ORF">HSCHL_1706</name>
    <name evidence="7" type="ORF">SA87_04280</name>
</gene>
<proteinExistence type="predicted"/>
<dbReference type="CDD" id="cd00038">
    <property type="entry name" value="CAP_ED"/>
    <property type="match status" value="1"/>
</dbReference>
<feature type="domain" description="Cyclic nucleotide-binding" evidence="5">
    <location>
        <begin position="16"/>
        <end position="136"/>
    </location>
</feature>
<evidence type="ECO:0000256" key="2">
    <source>
        <dbReference type="ARBA" id="ARBA00023125"/>
    </source>
</evidence>
<keyword evidence="9" id="KW-1185">Reference proteome</keyword>
<dbReference type="PANTHER" id="PTHR24567:SF74">
    <property type="entry name" value="HTH-TYPE TRANSCRIPTIONAL REGULATOR ARCR"/>
    <property type="match status" value="1"/>
</dbReference>
<accession>A0A132NCL6</accession>
<evidence type="ECO:0000259" key="5">
    <source>
        <dbReference type="PROSITE" id="PS50042"/>
    </source>
</evidence>
<dbReference type="InterPro" id="IPR018490">
    <property type="entry name" value="cNMP-bd_dom_sf"/>
</dbReference>
<dbReference type="Gene3D" id="2.60.120.10">
    <property type="entry name" value="Jelly Rolls"/>
    <property type="match status" value="1"/>
</dbReference>
<keyword evidence="3" id="KW-0010">Activator</keyword>
<evidence type="ECO:0000313" key="8">
    <source>
        <dbReference type="EMBL" id="PTQ51023.1"/>
    </source>
</evidence>
<dbReference type="InterPro" id="IPR036390">
    <property type="entry name" value="WH_DNA-bd_sf"/>
</dbReference>
<dbReference type="RefSeq" id="WP_066201973.1">
    <property type="nucleotide sequence ID" value="NZ_CBCSAS010000061.1"/>
</dbReference>
<dbReference type="SUPFAM" id="SSF51206">
    <property type="entry name" value="cAMP-binding domain-like"/>
    <property type="match status" value="1"/>
</dbReference>
<keyword evidence="1" id="KW-0805">Transcription regulation</keyword>
<reference evidence="7 9" key="1">
    <citation type="submission" date="2015-09" db="EMBL/GenBank/DDBJ databases">
        <title>Draft genome sequence of Hydrogenibacillus schlegelii DSM 2000.</title>
        <authorList>
            <person name="Hemp J."/>
        </authorList>
    </citation>
    <scope>NUCLEOTIDE SEQUENCE [LARGE SCALE GENOMIC DNA]</scope>
    <source>
        <strain evidence="7 9">MA 48</strain>
    </source>
</reference>
<dbReference type="InterPro" id="IPR014710">
    <property type="entry name" value="RmlC-like_jellyroll"/>
</dbReference>
<dbReference type="InterPro" id="IPR018335">
    <property type="entry name" value="Tscrpt_reg_HTH_Crp-type_CS"/>
</dbReference>
<dbReference type="PANTHER" id="PTHR24567">
    <property type="entry name" value="CRP FAMILY TRANSCRIPTIONAL REGULATORY PROTEIN"/>
    <property type="match status" value="1"/>
</dbReference>
<dbReference type="PROSITE" id="PS50042">
    <property type="entry name" value="CNMP_BINDING_3"/>
    <property type="match status" value="1"/>
</dbReference>
<protein>
    <submittedName>
        <fullName evidence="8">Transcriptional regulator, Crp/Fnr family</fullName>
    </submittedName>
</protein>
<feature type="domain" description="HTH crp-type" evidence="6">
    <location>
        <begin position="150"/>
        <end position="221"/>
    </location>
</feature>
<comment type="caution">
    <text evidence="8">The sequence shown here is derived from an EMBL/GenBank/DDBJ whole genome shotgun (WGS) entry which is preliminary data.</text>
</comment>
<dbReference type="InterPro" id="IPR000595">
    <property type="entry name" value="cNMP-bd_dom"/>
</dbReference>
<organism evidence="8 10">
    <name type="scientific">Hydrogenibacillus schlegelii</name>
    <name type="common">Bacillus schlegelii</name>
    <dbReference type="NCBI Taxonomy" id="1484"/>
    <lineage>
        <taxon>Bacteria</taxon>
        <taxon>Bacillati</taxon>
        <taxon>Bacillota</taxon>
        <taxon>Bacilli</taxon>
        <taxon>Bacillales</taxon>
        <taxon>Bacillales Family X. Incertae Sedis</taxon>
        <taxon>Hydrogenibacillus</taxon>
    </lineage>
</organism>
<sequence length="231" mass="26729">MESGRHRHTALKQFFLFKDVPEERLAEIGERMRERTFAKRSIIFTEGEEQKDVYFIVDGWVKVYKMDGQGNERIISILQKGDMFPHIGLLQQRRYPGTAEALEETLVLWMTREALRTLITTHQEIQLALWDMLEKKISDLQAQLSAALSGEVRQRLMTVLVHLSLTDNQETGAAIRLPLTHQDLASMIGTTRETVNRVLNDLKKEQLIDYRRGEIRLLNVAALKQKMGQEV</sequence>
<dbReference type="Proteomes" id="UP000243024">
    <property type="component" value="Unassembled WGS sequence"/>
</dbReference>
<dbReference type="InterPro" id="IPR050397">
    <property type="entry name" value="Env_Response_Regulators"/>
</dbReference>
<dbReference type="GO" id="GO:0003700">
    <property type="term" value="F:DNA-binding transcription factor activity"/>
    <property type="evidence" value="ECO:0007669"/>
    <property type="project" value="InterPro"/>
</dbReference>
<dbReference type="AlphaFoldDB" id="A0A132NCL6"/>
<dbReference type="InterPro" id="IPR036388">
    <property type="entry name" value="WH-like_DNA-bd_sf"/>
</dbReference>
<dbReference type="PRINTS" id="PR00034">
    <property type="entry name" value="HTHCRP"/>
</dbReference>
<dbReference type="STRING" id="1484.SA87_04280"/>
<evidence type="ECO:0000256" key="3">
    <source>
        <dbReference type="ARBA" id="ARBA00023159"/>
    </source>
</evidence>
<evidence type="ECO:0000256" key="4">
    <source>
        <dbReference type="ARBA" id="ARBA00023163"/>
    </source>
</evidence>
<evidence type="ECO:0000313" key="7">
    <source>
        <dbReference type="EMBL" id="OAR03990.1"/>
    </source>
</evidence>
<evidence type="ECO:0000313" key="10">
    <source>
        <dbReference type="Proteomes" id="UP000244180"/>
    </source>
</evidence>
<dbReference type="CDD" id="cd00092">
    <property type="entry name" value="HTH_CRP"/>
    <property type="match status" value="1"/>
</dbReference>
<dbReference type="PROSITE" id="PS00042">
    <property type="entry name" value="HTH_CRP_1"/>
    <property type="match status" value="1"/>
</dbReference>
<dbReference type="GO" id="GO:0005829">
    <property type="term" value="C:cytosol"/>
    <property type="evidence" value="ECO:0007669"/>
    <property type="project" value="TreeGrafter"/>
</dbReference>
<evidence type="ECO:0000256" key="1">
    <source>
        <dbReference type="ARBA" id="ARBA00023015"/>
    </source>
</evidence>
<keyword evidence="2" id="KW-0238">DNA-binding</keyword>
<dbReference type="PROSITE" id="PS51063">
    <property type="entry name" value="HTH_CRP_2"/>
    <property type="match status" value="1"/>
</dbReference>
<dbReference type="SUPFAM" id="SSF46785">
    <property type="entry name" value="Winged helix' DNA-binding domain"/>
    <property type="match status" value="1"/>
</dbReference>
<dbReference type="EMBL" id="JXBB01000030">
    <property type="protein sequence ID" value="OAR03990.1"/>
    <property type="molecule type" value="Genomic_DNA"/>
</dbReference>
<dbReference type="OrthoDB" id="9812325at2"/>
<name>A0A132NCL6_HYDSH</name>
<dbReference type="Proteomes" id="UP000244180">
    <property type="component" value="Unassembled WGS sequence"/>
</dbReference>
<dbReference type="InterPro" id="IPR012318">
    <property type="entry name" value="HTH_CRP"/>
</dbReference>
<dbReference type="Pfam" id="PF13545">
    <property type="entry name" value="HTH_Crp_2"/>
    <property type="match status" value="1"/>
</dbReference>
<reference evidence="8 10" key="2">
    <citation type="submission" date="2017-08" db="EMBL/GenBank/DDBJ databases">
        <title>Burning lignite coal seam in the remote Altai Mountains harbors a hydrogen-driven thermophilic microbial community.</title>
        <authorList>
            <person name="Kadnikov V.V."/>
            <person name="Mardanov A.V."/>
            <person name="Ivasenko D."/>
            <person name="Beletsky A.V."/>
            <person name="Karnachuk O.V."/>
            <person name="Ravin N.V."/>
        </authorList>
    </citation>
    <scope>NUCLEOTIDE SEQUENCE [LARGE SCALE GENOMIC DNA]</scope>
    <source>
        <strain evidence="8">AL33</strain>
    </source>
</reference>
<keyword evidence="4" id="KW-0804">Transcription</keyword>
<dbReference type="Pfam" id="PF00027">
    <property type="entry name" value="cNMP_binding"/>
    <property type="match status" value="1"/>
</dbReference>
<dbReference type="Gene3D" id="1.10.10.10">
    <property type="entry name" value="Winged helix-like DNA-binding domain superfamily/Winged helix DNA-binding domain"/>
    <property type="match status" value="1"/>
</dbReference>
<evidence type="ECO:0000259" key="6">
    <source>
        <dbReference type="PROSITE" id="PS51063"/>
    </source>
</evidence>
<evidence type="ECO:0000313" key="9">
    <source>
        <dbReference type="Proteomes" id="UP000243024"/>
    </source>
</evidence>
<dbReference type="EMBL" id="PEBV01000056">
    <property type="protein sequence ID" value="PTQ51023.1"/>
    <property type="molecule type" value="Genomic_DNA"/>
</dbReference>
<dbReference type="GO" id="GO:0003677">
    <property type="term" value="F:DNA binding"/>
    <property type="evidence" value="ECO:0007669"/>
    <property type="project" value="UniProtKB-KW"/>
</dbReference>
<dbReference type="SMART" id="SM00419">
    <property type="entry name" value="HTH_CRP"/>
    <property type="match status" value="1"/>
</dbReference>